<dbReference type="PANTHER" id="PTHR45348">
    <property type="entry name" value="HYPOTHETICAL OXIDOREDUCTASE (EUROFUNG)"/>
    <property type="match status" value="1"/>
</dbReference>
<dbReference type="InterPro" id="IPR036291">
    <property type="entry name" value="NAD(P)-bd_dom_sf"/>
</dbReference>
<name>A0A6A5JX13_9PLEO</name>
<dbReference type="SUPFAM" id="SSF50129">
    <property type="entry name" value="GroES-like"/>
    <property type="match status" value="1"/>
</dbReference>
<proteinExistence type="inferred from homology"/>
<keyword evidence="3" id="KW-0547">Nucleotide-binding</keyword>
<evidence type="ECO:0000256" key="4">
    <source>
        <dbReference type="ARBA" id="ARBA00022857"/>
    </source>
</evidence>
<dbReference type="InterPro" id="IPR020843">
    <property type="entry name" value="ER"/>
</dbReference>
<dbReference type="GO" id="GO:0000166">
    <property type="term" value="F:nucleotide binding"/>
    <property type="evidence" value="ECO:0007669"/>
    <property type="project" value="UniProtKB-KW"/>
</dbReference>
<reference evidence="7" key="1">
    <citation type="submission" date="2020-01" db="EMBL/GenBank/DDBJ databases">
        <authorList>
            <consortium name="DOE Joint Genome Institute"/>
            <person name="Haridas S."/>
            <person name="Albert R."/>
            <person name="Binder M."/>
            <person name="Bloem J."/>
            <person name="Labutti K."/>
            <person name="Salamov A."/>
            <person name="Andreopoulos B."/>
            <person name="Baker S.E."/>
            <person name="Barry K."/>
            <person name="Bills G."/>
            <person name="Bluhm B.H."/>
            <person name="Cannon C."/>
            <person name="Castanera R."/>
            <person name="Culley D.E."/>
            <person name="Daum C."/>
            <person name="Ezra D."/>
            <person name="Gonzalez J.B."/>
            <person name="Henrissat B."/>
            <person name="Kuo A."/>
            <person name="Liang C."/>
            <person name="Lipzen A."/>
            <person name="Lutzoni F."/>
            <person name="Magnuson J."/>
            <person name="Mondo S."/>
            <person name="Nolan M."/>
            <person name="Ohm R."/>
            <person name="Pangilinan J."/>
            <person name="Park H.-J."/>
            <person name="Ramirez L."/>
            <person name="Alfaro M."/>
            <person name="Sun H."/>
            <person name="Tritt A."/>
            <person name="Yoshinaga Y."/>
            <person name="Zwiers L.-H."/>
            <person name="Turgeon B.G."/>
            <person name="Goodwin S.B."/>
            <person name="Spatafora J.W."/>
            <person name="Crous P.W."/>
            <person name="Grigoriev I.V."/>
        </authorList>
    </citation>
    <scope>NUCLEOTIDE SEQUENCE</scope>
    <source>
        <strain evidence="7">P77</strain>
    </source>
</reference>
<dbReference type="GO" id="GO:0016651">
    <property type="term" value="F:oxidoreductase activity, acting on NAD(P)H"/>
    <property type="evidence" value="ECO:0007669"/>
    <property type="project" value="InterPro"/>
</dbReference>
<evidence type="ECO:0000313" key="7">
    <source>
        <dbReference type="EMBL" id="KAF1829265.1"/>
    </source>
</evidence>
<dbReference type="Pfam" id="PF00107">
    <property type="entry name" value="ADH_zinc_N"/>
    <property type="match status" value="1"/>
</dbReference>
<dbReference type="SUPFAM" id="SSF51735">
    <property type="entry name" value="NAD(P)-binding Rossmann-fold domains"/>
    <property type="match status" value="1"/>
</dbReference>
<dbReference type="CDD" id="cd08249">
    <property type="entry name" value="enoyl_reductase_like"/>
    <property type="match status" value="1"/>
</dbReference>
<dbReference type="PANTHER" id="PTHR45348:SF1">
    <property type="entry name" value="TRANS-ENOYL REDUCTASE STHE"/>
    <property type="match status" value="1"/>
</dbReference>
<comment type="subunit">
    <text evidence="2">Monomer.</text>
</comment>
<evidence type="ECO:0000259" key="6">
    <source>
        <dbReference type="SMART" id="SM00829"/>
    </source>
</evidence>
<keyword evidence="4" id="KW-0521">NADP</keyword>
<feature type="domain" description="Enoyl reductase (ER)" evidence="6">
    <location>
        <begin position="21"/>
        <end position="351"/>
    </location>
</feature>
<evidence type="ECO:0000313" key="8">
    <source>
        <dbReference type="Proteomes" id="UP000800040"/>
    </source>
</evidence>
<dbReference type="Proteomes" id="UP000800040">
    <property type="component" value="Unassembled WGS sequence"/>
</dbReference>
<dbReference type="InterPro" id="IPR013149">
    <property type="entry name" value="ADH-like_C"/>
</dbReference>
<dbReference type="InterPro" id="IPR013154">
    <property type="entry name" value="ADH-like_N"/>
</dbReference>
<evidence type="ECO:0000256" key="2">
    <source>
        <dbReference type="ARBA" id="ARBA00011245"/>
    </source>
</evidence>
<dbReference type="OrthoDB" id="48317at2759"/>
<dbReference type="InterPro" id="IPR011032">
    <property type="entry name" value="GroES-like_sf"/>
</dbReference>
<keyword evidence="8" id="KW-1185">Reference proteome</keyword>
<dbReference type="Pfam" id="PF08240">
    <property type="entry name" value="ADH_N"/>
    <property type="match status" value="1"/>
</dbReference>
<keyword evidence="5" id="KW-0560">Oxidoreductase</keyword>
<protein>
    <submittedName>
        <fullName evidence="7">NAD(P)-binding protein</fullName>
    </submittedName>
</protein>
<sequence>MPSVDPIAQVPRHQTAIVATGPGQLSIQHDAPVPALAPDMILVRAASVALNPVDIKSLDYSAALGAIMGFDFAGTVAALGDEAAKDGRLSVGDRVAGVVYGMDKLQPDVGAFAQYIGALADLVLKIPETLSFEDAAALGLATATAAYGLFKELALPGSLDRLVSSDEAQDGDFVLVAGGATATGTRAIELLKTAGFRPVATSSPSNFELVKKFGAEKVFDYHDEDCAEQIRAYTGNELEFALDCVAEAETTQMCYGAIGRAGGRYVAVEPFRDSIAQGRSHTVEPSWFNVMTIWGRKVELGGEYAREASAEDRAFGARSFAAVQTLVDRGLVTTHPVKVMPGSFEGIAKGLAQLRSQPPSGYKLVYRIAEL</sequence>
<dbReference type="SMART" id="SM00829">
    <property type="entry name" value="PKS_ER"/>
    <property type="match status" value="1"/>
</dbReference>
<evidence type="ECO:0000256" key="5">
    <source>
        <dbReference type="ARBA" id="ARBA00023002"/>
    </source>
</evidence>
<comment type="similarity">
    <text evidence="1">Belongs to the zinc-containing alcohol dehydrogenase family.</text>
</comment>
<accession>A0A6A5JX13</accession>
<dbReference type="InterPro" id="IPR047122">
    <property type="entry name" value="Trans-enoyl_RdTase-like"/>
</dbReference>
<evidence type="ECO:0000256" key="1">
    <source>
        <dbReference type="ARBA" id="ARBA00008072"/>
    </source>
</evidence>
<organism evidence="7 8">
    <name type="scientific">Decorospora gaudefroyi</name>
    <dbReference type="NCBI Taxonomy" id="184978"/>
    <lineage>
        <taxon>Eukaryota</taxon>
        <taxon>Fungi</taxon>
        <taxon>Dikarya</taxon>
        <taxon>Ascomycota</taxon>
        <taxon>Pezizomycotina</taxon>
        <taxon>Dothideomycetes</taxon>
        <taxon>Pleosporomycetidae</taxon>
        <taxon>Pleosporales</taxon>
        <taxon>Pleosporineae</taxon>
        <taxon>Pleosporaceae</taxon>
        <taxon>Decorospora</taxon>
    </lineage>
</organism>
<gene>
    <name evidence="7" type="ORF">BDW02DRAFT_574151</name>
</gene>
<evidence type="ECO:0000256" key="3">
    <source>
        <dbReference type="ARBA" id="ARBA00022741"/>
    </source>
</evidence>
<dbReference type="Gene3D" id="3.90.180.10">
    <property type="entry name" value="Medium-chain alcohol dehydrogenases, catalytic domain"/>
    <property type="match status" value="1"/>
</dbReference>
<dbReference type="Gene3D" id="3.40.50.720">
    <property type="entry name" value="NAD(P)-binding Rossmann-like Domain"/>
    <property type="match status" value="1"/>
</dbReference>
<dbReference type="EMBL" id="ML975455">
    <property type="protein sequence ID" value="KAF1829265.1"/>
    <property type="molecule type" value="Genomic_DNA"/>
</dbReference>
<dbReference type="AlphaFoldDB" id="A0A6A5JX13"/>